<protein>
    <submittedName>
        <fullName evidence="1">Uncharacterized protein</fullName>
    </submittedName>
</protein>
<reference evidence="1" key="1">
    <citation type="submission" date="2021-06" db="EMBL/GenBank/DDBJ databases">
        <title>Parelaphostrongylus tenuis whole genome reference sequence.</title>
        <authorList>
            <person name="Garwood T.J."/>
            <person name="Larsen P.A."/>
            <person name="Fountain-Jones N.M."/>
            <person name="Garbe J.R."/>
            <person name="Macchietto M.G."/>
            <person name="Kania S.A."/>
            <person name="Gerhold R.W."/>
            <person name="Richards J.E."/>
            <person name="Wolf T.M."/>
        </authorList>
    </citation>
    <scope>NUCLEOTIDE SEQUENCE</scope>
    <source>
        <strain evidence="1">MNPRO001-30</strain>
        <tissue evidence="1">Meninges</tissue>
    </source>
</reference>
<sequence length="57" mass="6126">MADDLVVDRAEARAKEGDHVANDIVVDLGGALAEEEYDRVAAVKFSGTDIICTQYAQ</sequence>
<organism evidence="1 2">
    <name type="scientific">Parelaphostrongylus tenuis</name>
    <name type="common">Meningeal worm</name>
    <dbReference type="NCBI Taxonomy" id="148309"/>
    <lineage>
        <taxon>Eukaryota</taxon>
        <taxon>Metazoa</taxon>
        <taxon>Ecdysozoa</taxon>
        <taxon>Nematoda</taxon>
        <taxon>Chromadorea</taxon>
        <taxon>Rhabditida</taxon>
        <taxon>Rhabditina</taxon>
        <taxon>Rhabditomorpha</taxon>
        <taxon>Strongyloidea</taxon>
        <taxon>Metastrongylidae</taxon>
        <taxon>Parelaphostrongylus</taxon>
    </lineage>
</organism>
<comment type="caution">
    <text evidence="1">The sequence shown here is derived from an EMBL/GenBank/DDBJ whole genome shotgun (WGS) entry which is preliminary data.</text>
</comment>
<gene>
    <name evidence="1" type="ORF">KIN20_036827</name>
</gene>
<dbReference type="AlphaFoldDB" id="A0AAD5WLZ1"/>
<evidence type="ECO:0000313" key="1">
    <source>
        <dbReference type="EMBL" id="KAJ1374198.1"/>
    </source>
</evidence>
<keyword evidence="2" id="KW-1185">Reference proteome</keyword>
<accession>A0AAD5WLZ1</accession>
<proteinExistence type="predicted"/>
<dbReference type="EMBL" id="JAHQIW010007409">
    <property type="protein sequence ID" value="KAJ1374198.1"/>
    <property type="molecule type" value="Genomic_DNA"/>
</dbReference>
<dbReference type="Proteomes" id="UP001196413">
    <property type="component" value="Unassembled WGS sequence"/>
</dbReference>
<name>A0AAD5WLZ1_PARTN</name>
<evidence type="ECO:0000313" key="2">
    <source>
        <dbReference type="Proteomes" id="UP001196413"/>
    </source>
</evidence>